<sequence>MKKKLITLLKCCLVAFVVAGCSTKPKVETLTITNISTQKADMTNYDIKADSNNFYDLTFEQFETLLNEKGSGIVYLGSPGCPYCLAAAPLLNDLVKDYGTFAYSLSFNDDAQIIKFETDYFADFLSEDEAANGLQIPHVIIIKDGKILRNHLGTVPTHNAHERDMNDAEKKELTGIYQEMIDLLK</sequence>
<organism evidence="1">
    <name type="scientific">bioreactor metagenome</name>
    <dbReference type="NCBI Taxonomy" id="1076179"/>
    <lineage>
        <taxon>unclassified sequences</taxon>
        <taxon>metagenomes</taxon>
        <taxon>ecological metagenomes</taxon>
    </lineage>
</organism>
<dbReference type="EMBL" id="VSSQ01019831">
    <property type="protein sequence ID" value="MPM64217.1"/>
    <property type="molecule type" value="Genomic_DNA"/>
</dbReference>
<dbReference type="InterPro" id="IPR036249">
    <property type="entry name" value="Thioredoxin-like_sf"/>
</dbReference>
<gene>
    <name evidence="1" type="ORF">SDC9_111103</name>
</gene>
<dbReference type="Gene3D" id="3.40.30.10">
    <property type="entry name" value="Glutaredoxin"/>
    <property type="match status" value="1"/>
</dbReference>
<proteinExistence type="predicted"/>
<dbReference type="PROSITE" id="PS51257">
    <property type="entry name" value="PROKAR_LIPOPROTEIN"/>
    <property type="match status" value="1"/>
</dbReference>
<evidence type="ECO:0008006" key="2">
    <source>
        <dbReference type="Google" id="ProtNLM"/>
    </source>
</evidence>
<dbReference type="SUPFAM" id="SSF52833">
    <property type="entry name" value="Thioredoxin-like"/>
    <property type="match status" value="1"/>
</dbReference>
<accession>A0A645BFV2</accession>
<comment type="caution">
    <text evidence="1">The sequence shown here is derived from an EMBL/GenBank/DDBJ whole genome shotgun (WGS) entry which is preliminary data.</text>
</comment>
<name>A0A645BFV2_9ZZZZ</name>
<reference evidence="1" key="1">
    <citation type="submission" date="2019-08" db="EMBL/GenBank/DDBJ databases">
        <authorList>
            <person name="Kucharzyk K."/>
            <person name="Murdoch R.W."/>
            <person name="Higgins S."/>
            <person name="Loffler F."/>
        </authorList>
    </citation>
    <scope>NUCLEOTIDE SEQUENCE</scope>
</reference>
<dbReference type="CDD" id="cd02947">
    <property type="entry name" value="TRX_family"/>
    <property type="match status" value="1"/>
</dbReference>
<evidence type="ECO:0000313" key="1">
    <source>
        <dbReference type="EMBL" id="MPM64217.1"/>
    </source>
</evidence>
<protein>
    <recommendedName>
        <fullName evidence="2">Thioredoxin domain-containing protein</fullName>
    </recommendedName>
</protein>
<dbReference type="AlphaFoldDB" id="A0A645BFV2"/>